<dbReference type="Pfam" id="PF00166">
    <property type="entry name" value="Cpn10"/>
    <property type="match status" value="1"/>
</dbReference>
<dbReference type="GO" id="GO:0046872">
    <property type="term" value="F:metal ion binding"/>
    <property type="evidence" value="ECO:0007669"/>
    <property type="project" value="TreeGrafter"/>
</dbReference>
<sequence>MKLEALYNALIVKPIELEETTYGNIVIPDLGNEKNKVAEVINVGPGMTVAGVGFIPTVVKPGDKVILPTVGFTKFEFEGEEYWIGPENECLCKINDN</sequence>
<dbReference type="InterPro" id="IPR020818">
    <property type="entry name" value="Chaperonin_GroES"/>
</dbReference>
<proteinExistence type="inferred from homology"/>
<comment type="similarity">
    <text evidence="1">Belongs to the GroES chaperonin family.</text>
</comment>
<dbReference type="Gene3D" id="2.30.33.40">
    <property type="entry name" value="GroES chaperonin"/>
    <property type="match status" value="1"/>
</dbReference>
<dbReference type="GO" id="GO:0005524">
    <property type="term" value="F:ATP binding"/>
    <property type="evidence" value="ECO:0007669"/>
    <property type="project" value="InterPro"/>
</dbReference>
<gene>
    <name evidence="3" type="primary">groES</name>
</gene>
<organism evidence="3">
    <name type="scientific">uncultured virus</name>
    <dbReference type="NCBI Taxonomy" id="340016"/>
    <lineage>
        <taxon>Viruses</taxon>
        <taxon>environmental samples</taxon>
    </lineage>
</organism>
<protein>
    <submittedName>
        <fullName evidence="3">Co-chaperonin GroES</fullName>
    </submittedName>
</protein>
<dbReference type="GO" id="GO:0044183">
    <property type="term" value="F:protein folding chaperone"/>
    <property type="evidence" value="ECO:0007669"/>
    <property type="project" value="InterPro"/>
</dbReference>
<dbReference type="SMART" id="SM00883">
    <property type="entry name" value="Cpn10"/>
    <property type="match status" value="1"/>
</dbReference>
<dbReference type="GO" id="GO:0051082">
    <property type="term" value="F:unfolded protein binding"/>
    <property type="evidence" value="ECO:0007669"/>
    <property type="project" value="TreeGrafter"/>
</dbReference>
<dbReference type="PANTHER" id="PTHR10772:SF58">
    <property type="entry name" value="CO-CHAPERONIN GROES"/>
    <property type="match status" value="1"/>
</dbReference>
<dbReference type="CDD" id="cd00320">
    <property type="entry name" value="cpn10"/>
    <property type="match status" value="1"/>
</dbReference>
<keyword evidence="2" id="KW-0143">Chaperone</keyword>
<dbReference type="InterPro" id="IPR037124">
    <property type="entry name" value="Chaperonin_GroES_sf"/>
</dbReference>
<dbReference type="EMBL" id="KU970661">
    <property type="protein sequence ID" value="ASN63255.1"/>
    <property type="molecule type" value="Genomic_DNA"/>
</dbReference>
<evidence type="ECO:0000313" key="3">
    <source>
        <dbReference type="EMBL" id="ASN63255.1"/>
    </source>
</evidence>
<dbReference type="GO" id="GO:0051087">
    <property type="term" value="F:protein-folding chaperone binding"/>
    <property type="evidence" value="ECO:0007669"/>
    <property type="project" value="TreeGrafter"/>
</dbReference>
<dbReference type="SUPFAM" id="SSF50129">
    <property type="entry name" value="GroES-like"/>
    <property type="match status" value="1"/>
</dbReference>
<dbReference type="PRINTS" id="PR00297">
    <property type="entry name" value="CHAPERONIN10"/>
</dbReference>
<dbReference type="InterPro" id="IPR011032">
    <property type="entry name" value="GroES-like_sf"/>
</dbReference>
<evidence type="ECO:0000256" key="2">
    <source>
        <dbReference type="ARBA" id="ARBA00023186"/>
    </source>
</evidence>
<name>A0A221S392_9VIRU</name>
<accession>A0A221S392</accession>
<reference evidence="3" key="1">
    <citation type="submission" date="2016-03" db="EMBL/GenBank/DDBJ databases">
        <title>Novel chaperonins are prevalent in the virioplankton and link to viral biology and ecology.</title>
        <authorList>
            <person name="Marine R.L."/>
            <person name="Nasko D.J."/>
            <person name="Polson S.W."/>
            <person name="Wommack K.E."/>
        </authorList>
    </citation>
    <scope>NUCLEOTIDE SEQUENCE</scope>
</reference>
<evidence type="ECO:0000256" key="1">
    <source>
        <dbReference type="ARBA" id="ARBA00006975"/>
    </source>
</evidence>
<dbReference type="PANTHER" id="PTHR10772">
    <property type="entry name" value="10 KDA HEAT SHOCK PROTEIN"/>
    <property type="match status" value="1"/>
</dbReference>